<accession>A0A2P0ZGC6</accession>
<dbReference type="GO" id="GO:0016491">
    <property type="term" value="F:oxidoreductase activity"/>
    <property type="evidence" value="ECO:0007669"/>
    <property type="project" value="UniProtKB-KW"/>
</dbReference>
<proteinExistence type="predicted"/>
<dbReference type="PANTHER" id="PTHR43364">
    <property type="entry name" value="NADH-SPECIFIC METHYLGLYOXAL REDUCTASE-RELATED"/>
    <property type="match status" value="1"/>
</dbReference>
<dbReference type="EMBL" id="MG373767">
    <property type="protein sequence ID" value="AVH79498.1"/>
    <property type="molecule type" value="Genomic_DNA"/>
</dbReference>
<dbReference type="SUPFAM" id="SSF51430">
    <property type="entry name" value="NAD(P)-linked oxidoreductase"/>
    <property type="match status" value="1"/>
</dbReference>
<dbReference type="Gene3D" id="3.20.20.100">
    <property type="entry name" value="NADP-dependent oxidoreductase domain"/>
    <property type="match status" value="1"/>
</dbReference>
<dbReference type="GO" id="GO:0005829">
    <property type="term" value="C:cytosol"/>
    <property type="evidence" value="ECO:0007669"/>
    <property type="project" value="UniProtKB-ARBA"/>
</dbReference>
<dbReference type="EC" id="1.-.-.-" evidence="3"/>
<protein>
    <submittedName>
        <fullName evidence="3">Oxidoreductase YajO</fullName>
        <ecNumber evidence="3">1.-.-.-</ecNumber>
    </submittedName>
</protein>
<name>A0A2P0ZGC6_9CYAN</name>
<gene>
    <name evidence="3" type="primary">yajO</name>
</gene>
<dbReference type="FunFam" id="3.20.20.100:FF:000004">
    <property type="entry name" value="Oxidoreductase, aldo/keto reductase"/>
    <property type="match status" value="1"/>
</dbReference>
<keyword evidence="1 3" id="KW-0560">Oxidoreductase</keyword>
<evidence type="ECO:0000256" key="1">
    <source>
        <dbReference type="ARBA" id="ARBA00023002"/>
    </source>
</evidence>
<dbReference type="InterPro" id="IPR023210">
    <property type="entry name" value="NADP_OxRdtase_dom"/>
</dbReference>
<dbReference type="CDD" id="cd19080">
    <property type="entry name" value="AKR_AKR9A_9B"/>
    <property type="match status" value="1"/>
</dbReference>
<dbReference type="PRINTS" id="PR00069">
    <property type="entry name" value="ALDKETRDTASE"/>
</dbReference>
<dbReference type="AlphaFoldDB" id="A0A2P0ZGC6"/>
<evidence type="ECO:0000313" key="3">
    <source>
        <dbReference type="EMBL" id="AVH79498.1"/>
    </source>
</evidence>
<organism evidence="3">
    <name type="scientific">[Tolypothrix] sp. PCC 7415</name>
    <dbReference type="NCBI Taxonomy" id="373957"/>
    <lineage>
        <taxon>Bacteria</taxon>
        <taxon>Bacillati</taxon>
        <taxon>Cyanobacteriota</taxon>
        <taxon>Cyanophyceae</taxon>
        <taxon>Nostocales</taxon>
        <taxon>Fortieaceae</taxon>
        <taxon>Roholtiella</taxon>
    </lineage>
</organism>
<feature type="domain" description="NADP-dependent oxidoreductase" evidence="2">
    <location>
        <begin position="15"/>
        <end position="316"/>
    </location>
</feature>
<dbReference type="InterPro" id="IPR020471">
    <property type="entry name" value="AKR"/>
</dbReference>
<dbReference type="PANTHER" id="PTHR43364:SF4">
    <property type="entry name" value="NAD(P)-LINKED OXIDOREDUCTASE SUPERFAMILY PROTEIN"/>
    <property type="match status" value="1"/>
</dbReference>
<dbReference type="InterPro" id="IPR036812">
    <property type="entry name" value="NAD(P)_OxRdtase_dom_sf"/>
</dbReference>
<reference evidence="3" key="1">
    <citation type="journal article" date="2018" name="Science">
        <title>Natural noncanonical protein splicing yields products with diverse ?-amino acid residues.</title>
        <authorList>
            <person name="Morinaka B.I."/>
            <person name="Lakis E."/>
            <person name="Verest M."/>
            <person name="Helf M.J."/>
            <person name="Scalvenzi T."/>
            <person name="Vagstad A.L."/>
            <person name="Sims J."/>
            <person name="Sunagawa S."/>
            <person name="Gugger M."/>
            <person name="Piel J."/>
        </authorList>
    </citation>
    <scope>NUCLEOTIDE SEQUENCE</scope>
    <source>
        <strain evidence="3">PCC 7415</strain>
    </source>
</reference>
<dbReference type="InterPro" id="IPR050523">
    <property type="entry name" value="AKR_Detox_Biosynth"/>
</dbReference>
<sequence length="353" mass="38889">MRYKLLGKSGLRVSELCLGTMTFGEDWGWGASQDESRKIFDTFVEAGGNFIDTANGYTDGSSEKIVGELIAQDRERFVVATKYSFPLRMNDSKNDPNGSGNHRKNLVQSLEGSLKRLNTDYIDLFWLHAWDFTTPVEEVMRSLDDLVRQGKVLYIGISDTPAWIISQANTIAQYQGWTPFVALQVEYSLIQRTPERDLLPMAKALDLAVTPWSPLGGGVLTGKYNKPPQAGDEQGRLANAALGSISERSLAIADVVSQVAAEIGSTPSQVAIAWLRAQSGVIIPIIGARKLSQFQDNLASLDVTLSPEHLQCLNEVSQIELGFPHDFLQNDTIRDRLFGGTFSVIDNHRHSGS</sequence>
<evidence type="ECO:0000259" key="2">
    <source>
        <dbReference type="Pfam" id="PF00248"/>
    </source>
</evidence>
<dbReference type="Pfam" id="PF00248">
    <property type="entry name" value="Aldo_ket_red"/>
    <property type="match status" value="1"/>
</dbReference>